<keyword evidence="4" id="KW-0813">Transport</keyword>
<dbReference type="NCBIfam" id="TIGR01783">
    <property type="entry name" value="TonB-siderophor"/>
    <property type="match status" value="1"/>
</dbReference>
<comment type="similarity">
    <text evidence="1 4 5">Belongs to the TonB-dependent receptor family.</text>
</comment>
<dbReference type="PROSITE" id="PS52016">
    <property type="entry name" value="TONB_DEPENDENT_REC_3"/>
    <property type="match status" value="1"/>
</dbReference>
<keyword evidence="4 5" id="KW-0472">Membrane</keyword>
<feature type="domain" description="TonB-dependent receptor plug" evidence="8">
    <location>
        <begin position="82"/>
        <end position="182"/>
    </location>
</feature>
<dbReference type="Pfam" id="PF07715">
    <property type="entry name" value="Plug"/>
    <property type="match status" value="1"/>
</dbReference>
<name>A0ABX8SUV7_9BURK</name>
<keyword evidence="3 9" id="KW-0675">Receptor</keyword>
<evidence type="ECO:0000256" key="4">
    <source>
        <dbReference type="PROSITE-ProRule" id="PRU01360"/>
    </source>
</evidence>
<evidence type="ECO:0000256" key="5">
    <source>
        <dbReference type="RuleBase" id="RU003357"/>
    </source>
</evidence>
<dbReference type="PANTHER" id="PTHR32552">
    <property type="entry name" value="FERRICHROME IRON RECEPTOR-RELATED"/>
    <property type="match status" value="1"/>
</dbReference>
<keyword evidence="2 5" id="KW-0798">TonB box</keyword>
<accession>A0ABX8SUV7</accession>
<sequence length="732" mass="80296">MSAVFSSSACLRVRLLTSLSRSALWLATAASPVWAQGSAPEPSPVELSVITIQGSRDPGVTETSGSYTAKAMSTATGLSLSIRETPQSVSVVSRQMMDDRGMQTTADALQSAPGVSVTRSDTNRYSFSSRGFAIDNYQFDGWTQPVLSPWAFGESNLDLVVFDRVEVVRGATGLMTGAGNPSAAVNYVRKRPLRDLAFSAGVQTGSWDFARGYADVSAPISQDGRVRGRLVGAYGKGNSYTDWQDTQTRTLYGVMTADLIPGMELSGGVAYQSSANNGFGSGFPLFYSDGSRTDFKRSVSNNSDWSRIENDTLTGFVDVSHQFANHLKLRLSYNQSHTDASMKQIFRGGYPDRDTGLGMSNSYSFYKGEVRRQAFNAALSGPVELFGKEHEFSVGWTTSRDRVSFPQYRAMAPLPDAGSFYQPGLVSEPVWSANPSQADDTDNRQSGAYAVARLSLRDNLRLMVGGRLSNWETDQTYFGAKRQYRHRNELIPYAGLTYDFDDSYTTYASYTAIFKPQNARDEQGEILAPITGTSYELGLKAAWLDGRLNAAVSVFQTRQDNLAQATGKQVMGAPPNTPAYRPVSGAKVEGIELELGGEVMPGWNVASSLTTFTAKDAQGKPINTNKPRTLFKLFTTYRMQGDWQGLTVGGGIDWQNRMYQDATAPGRNVVKVEQGSYAIVNVMARYDFNKRMSATLNVNNLFDKKYYSQIGFYNQGWYGAPQNVMLSLKAQY</sequence>
<keyword evidence="4" id="KW-0998">Cell outer membrane</keyword>
<dbReference type="PANTHER" id="PTHR32552:SF74">
    <property type="entry name" value="HYDROXAMATE SIDEROPHORE RECEPTOR FHUE"/>
    <property type="match status" value="1"/>
</dbReference>
<dbReference type="CDD" id="cd01347">
    <property type="entry name" value="ligand_gated_channel"/>
    <property type="match status" value="1"/>
</dbReference>
<dbReference type="InterPro" id="IPR010105">
    <property type="entry name" value="TonB_sidphr_rcpt"/>
</dbReference>
<feature type="chain" id="PRO_5047467540" evidence="6">
    <location>
        <begin position="36"/>
        <end position="732"/>
    </location>
</feature>
<evidence type="ECO:0000259" key="8">
    <source>
        <dbReference type="Pfam" id="PF07715"/>
    </source>
</evidence>
<protein>
    <submittedName>
        <fullName evidence="9">TonB-dependent siderophore receptor</fullName>
    </submittedName>
</protein>
<dbReference type="RefSeq" id="WP_219235001.1">
    <property type="nucleotide sequence ID" value="NZ_CP049362.1"/>
</dbReference>
<proteinExistence type="inferred from homology"/>
<dbReference type="EMBL" id="CP049362">
    <property type="protein sequence ID" value="QXX79802.1"/>
    <property type="molecule type" value="Genomic_DNA"/>
</dbReference>
<keyword evidence="4" id="KW-1134">Transmembrane beta strand</keyword>
<evidence type="ECO:0000256" key="6">
    <source>
        <dbReference type="SAM" id="SignalP"/>
    </source>
</evidence>
<organism evidence="9 10">
    <name type="scientific">Alcaligenes ammonioxydans</name>
    <dbReference type="NCBI Taxonomy" id="2582914"/>
    <lineage>
        <taxon>Bacteria</taxon>
        <taxon>Pseudomonadati</taxon>
        <taxon>Pseudomonadota</taxon>
        <taxon>Betaproteobacteria</taxon>
        <taxon>Burkholderiales</taxon>
        <taxon>Alcaligenaceae</taxon>
        <taxon>Alcaligenes</taxon>
    </lineage>
</organism>
<evidence type="ECO:0000313" key="10">
    <source>
        <dbReference type="Proteomes" id="UP000826050"/>
    </source>
</evidence>
<feature type="signal peptide" evidence="6">
    <location>
        <begin position="1"/>
        <end position="35"/>
    </location>
</feature>
<comment type="subcellular location">
    <subcellularLocation>
        <location evidence="4">Cell outer membrane</location>
        <topology evidence="4">Multi-pass membrane protein</topology>
    </subcellularLocation>
</comment>
<keyword evidence="4" id="KW-0812">Transmembrane</keyword>
<dbReference type="Pfam" id="PF00593">
    <property type="entry name" value="TonB_dep_Rec_b-barrel"/>
    <property type="match status" value="1"/>
</dbReference>
<dbReference type="InterPro" id="IPR039426">
    <property type="entry name" value="TonB-dep_rcpt-like"/>
</dbReference>
<evidence type="ECO:0000256" key="2">
    <source>
        <dbReference type="ARBA" id="ARBA00023077"/>
    </source>
</evidence>
<dbReference type="InterPro" id="IPR000531">
    <property type="entry name" value="Beta-barrel_TonB"/>
</dbReference>
<dbReference type="InterPro" id="IPR012910">
    <property type="entry name" value="Plug_dom"/>
</dbReference>
<evidence type="ECO:0000256" key="1">
    <source>
        <dbReference type="ARBA" id="ARBA00009810"/>
    </source>
</evidence>
<gene>
    <name evidence="9" type="ORF">FE795_12805</name>
</gene>
<keyword evidence="10" id="KW-1185">Reference proteome</keyword>
<reference evidence="9 10" key="1">
    <citation type="submission" date="2020-02" db="EMBL/GenBank/DDBJ databases">
        <title>Partial ammonium oxidation to N2 by heterotrophic bacteria.</title>
        <authorList>
            <person name="Wu M."/>
        </authorList>
    </citation>
    <scope>NUCLEOTIDE SEQUENCE [LARGE SCALE GENOMIC DNA]</scope>
    <source>
        <strain evidence="9 10">HO-1</strain>
    </source>
</reference>
<evidence type="ECO:0000259" key="7">
    <source>
        <dbReference type="Pfam" id="PF00593"/>
    </source>
</evidence>
<evidence type="ECO:0000256" key="3">
    <source>
        <dbReference type="ARBA" id="ARBA00023170"/>
    </source>
</evidence>
<keyword evidence="6" id="KW-0732">Signal</keyword>
<evidence type="ECO:0000313" key="9">
    <source>
        <dbReference type="EMBL" id="QXX79802.1"/>
    </source>
</evidence>
<dbReference type="Proteomes" id="UP000826050">
    <property type="component" value="Chromosome"/>
</dbReference>
<feature type="domain" description="TonB-dependent receptor-like beta-barrel" evidence="7">
    <location>
        <begin position="272"/>
        <end position="701"/>
    </location>
</feature>